<sequence length="241" mass="26917">LGTVLDPELDEPIVPRGAEVPDIRFPSIRDSYVEPHYQVTAHGPDARISDEHWWDTLPVQSDLDLRLATYLSTPDATRQPLLLLGHPGAGKSLLTKILAARLPDTGYTAVHVPLRHVTADAPIYRQVQEALDRVTHGRVDWYALTDQSEGTLRVILLDGLDELLQASGHNRSGFLHDVMEFQRREAEQLRPVAVVVTSRSVVADRVDVMPGTTVVKLADFTEDQVERWRETWNRTNAAGIA</sequence>
<feature type="non-terminal residue" evidence="2">
    <location>
        <position position="1"/>
    </location>
</feature>
<organism evidence="2 3">
    <name type="scientific">Kibdelosporangium lantanae</name>
    <dbReference type="NCBI Taxonomy" id="1497396"/>
    <lineage>
        <taxon>Bacteria</taxon>
        <taxon>Bacillati</taxon>
        <taxon>Actinomycetota</taxon>
        <taxon>Actinomycetes</taxon>
        <taxon>Pseudonocardiales</taxon>
        <taxon>Pseudonocardiaceae</taxon>
        <taxon>Kibdelosporangium</taxon>
    </lineage>
</organism>
<reference evidence="3" key="1">
    <citation type="journal article" date="2019" name="Int. J. Syst. Evol. Microbiol.">
        <title>The Global Catalogue of Microorganisms (GCM) 10K type strain sequencing project: providing services to taxonomists for standard genome sequencing and annotation.</title>
        <authorList>
            <consortium name="The Broad Institute Genomics Platform"/>
            <consortium name="The Broad Institute Genome Sequencing Center for Infectious Disease"/>
            <person name="Wu L."/>
            <person name="Ma J."/>
        </authorList>
    </citation>
    <scope>NUCLEOTIDE SEQUENCE [LARGE SCALE GENOMIC DNA]</scope>
    <source>
        <strain evidence="3">JCM 31486</strain>
    </source>
</reference>
<dbReference type="Gene3D" id="3.40.50.300">
    <property type="entry name" value="P-loop containing nucleotide triphosphate hydrolases"/>
    <property type="match status" value="1"/>
</dbReference>
<protein>
    <submittedName>
        <fullName evidence="2">NACHT domain-containing protein</fullName>
    </submittedName>
</protein>
<feature type="non-terminal residue" evidence="2">
    <location>
        <position position="241"/>
    </location>
</feature>
<keyword evidence="3" id="KW-1185">Reference proteome</keyword>
<evidence type="ECO:0000313" key="2">
    <source>
        <dbReference type="EMBL" id="MFD1050841.1"/>
    </source>
</evidence>
<evidence type="ECO:0000259" key="1">
    <source>
        <dbReference type="SMART" id="SM00382"/>
    </source>
</evidence>
<name>A0ABW3MJM4_9PSEU</name>
<proteinExistence type="predicted"/>
<gene>
    <name evidence="2" type="ORF">ACFQ1S_37570</name>
</gene>
<dbReference type="EMBL" id="JBHTIS010003132">
    <property type="protein sequence ID" value="MFD1050841.1"/>
    <property type="molecule type" value="Genomic_DNA"/>
</dbReference>
<dbReference type="InterPro" id="IPR049945">
    <property type="entry name" value="AAA_22"/>
</dbReference>
<comment type="caution">
    <text evidence="2">The sequence shown here is derived from an EMBL/GenBank/DDBJ whole genome shotgun (WGS) entry which is preliminary data.</text>
</comment>
<dbReference type="InterPro" id="IPR027417">
    <property type="entry name" value="P-loop_NTPase"/>
</dbReference>
<dbReference type="SMART" id="SM00382">
    <property type="entry name" value="AAA"/>
    <property type="match status" value="1"/>
</dbReference>
<dbReference type="Proteomes" id="UP001597045">
    <property type="component" value="Unassembled WGS sequence"/>
</dbReference>
<accession>A0ABW3MJM4</accession>
<dbReference type="InterPro" id="IPR003593">
    <property type="entry name" value="AAA+_ATPase"/>
</dbReference>
<dbReference type="Pfam" id="PF13401">
    <property type="entry name" value="AAA_22"/>
    <property type="match status" value="1"/>
</dbReference>
<dbReference type="SUPFAM" id="SSF52540">
    <property type="entry name" value="P-loop containing nucleoside triphosphate hydrolases"/>
    <property type="match status" value="1"/>
</dbReference>
<evidence type="ECO:0000313" key="3">
    <source>
        <dbReference type="Proteomes" id="UP001597045"/>
    </source>
</evidence>
<feature type="domain" description="AAA+ ATPase" evidence="1">
    <location>
        <begin position="77"/>
        <end position="221"/>
    </location>
</feature>